<name>A0AAN6E5N1_9EURO</name>
<protein>
    <recommendedName>
        <fullName evidence="1">NAD(P)-binding domain-containing protein</fullName>
    </recommendedName>
</protein>
<dbReference type="SUPFAM" id="SSF51735">
    <property type="entry name" value="NAD(P)-binding Rossmann-fold domains"/>
    <property type="match status" value="1"/>
</dbReference>
<dbReference type="PANTHER" id="PTHR43355">
    <property type="entry name" value="FLAVIN REDUCTASE (NADPH)"/>
    <property type="match status" value="1"/>
</dbReference>
<dbReference type="Pfam" id="PF13460">
    <property type="entry name" value="NAD_binding_10"/>
    <property type="match status" value="1"/>
</dbReference>
<dbReference type="AlphaFoldDB" id="A0AAN6E5N1"/>
<dbReference type="Gene3D" id="3.40.50.720">
    <property type="entry name" value="NAD(P)-binding Rossmann-like Domain"/>
    <property type="match status" value="1"/>
</dbReference>
<reference evidence="2" key="1">
    <citation type="journal article" date="2022" name="bioRxiv">
        <title>Deciphering the potential niche of two novel black yeast fungi from a biological soil crust based on their genomes, phenotypes, and melanin regulation.</title>
        <authorList>
            <consortium name="DOE Joint Genome Institute"/>
            <person name="Carr E.C."/>
            <person name="Barton Q."/>
            <person name="Grambo S."/>
            <person name="Sullivan M."/>
            <person name="Renfro C.M."/>
            <person name="Kuo A."/>
            <person name="Pangilinan J."/>
            <person name="Lipzen A."/>
            <person name="Keymanesh K."/>
            <person name="Savage E."/>
            <person name="Barry K."/>
            <person name="Grigoriev I.V."/>
            <person name="Riekhof W.R."/>
            <person name="Harris S.S."/>
        </authorList>
    </citation>
    <scope>NUCLEOTIDE SEQUENCE</scope>
    <source>
        <strain evidence="2">JF 03-4F</strain>
    </source>
</reference>
<dbReference type="Proteomes" id="UP001203852">
    <property type="component" value="Unassembled WGS sequence"/>
</dbReference>
<feature type="domain" description="NAD(P)-binding" evidence="1">
    <location>
        <begin position="7"/>
        <end position="173"/>
    </location>
</feature>
<proteinExistence type="predicted"/>
<sequence>MKVLVLGATGNLGSRLVPALLNHGHSVVAYVRSSSKLESLLPNPVYRQISVVQGDAKDSFAIKKAILDSKADAVVNTAGLAALPPWGKSDLPVIFRAVLDAVREAGMERKKPLRTWFLGGLGVLNFPETETMFSDYIPIYLEHRQNLALLKSLPPNSVDWSMLCPSTMNPESSDITALSSKGKLIANAVTPPLWQNYWVKNIPLIGGYLTCMMNAPRYETTLEQNAELIASDLETLESPFSEKTVGVIDPK</sequence>
<gene>
    <name evidence="2" type="ORF">EDD36DRAFT_460179</name>
</gene>
<dbReference type="InterPro" id="IPR016040">
    <property type="entry name" value="NAD(P)-bd_dom"/>
</dbReference>
<evidence type="ECO:0000313" key="2">
    <source>
        <dbReference type="EMBL" id="KAI1618540.1"/>
    </source>
</evidence>
<organism evidence="2 3">
    <name type="scientific">Exophiala viscosa</name>
    <dbReference type="NCBI Taxonomy" id="2486360"/>
    <lineage>
        <taxon>Eukaryota</taxon>
        <taxon>Fungi</taxon>
        <taxon>Dikarya</taxon>
        <taxon>Ascomycota</taxon>
        <taxon>Pezizomycotina</taxon>
        <taxon>Eurotiomycetes</taxon>
        <taxon>Chaetothyriomycetidae</taxon>
        <taxon>Chaetothyriales</taxon>
        <taxon>Herpotrichiellaceae</taxon>
        <taxon>Exophiala</taxon>
    </lineage>
</organism>
<accession>A0AAN6E5N1</accession>
<evidence type="ECO:0000313" key="3">
    <source>
        <dbReference type="Proteomes" id="UP001203852"/>
    </source>
</evidence>
<dbReference type="InterPro" id="IPR051606">
    <property type="entry name" value="Polyketide_Oxido-like"/>
</dbReference>
<comment type="caution">
    <text evidence="2">The sequence shown here is derived from an EMBL/GenBank/DDBJ whole genome shotgun (WGS) entry which is preliminary data.</text>
</comment>
<evidence type="ECO:0000259" key="1">
    <source>
        <dbReference type="Pfam" id="PF13460"/>
    </source>
</evidence>
<dbReference type="GO" id="GO:0016646">
    <property type="term" value="F:oxidoreductase activity, acting on the CH-NH group of donors, NAD or NADP as acceptor"/>
    <property type="evidence" value="ECO:0007669"/>
    <property type="project" value="TreeGrafter"/>
</dbReference>
<dbReference type="PANTHER" id="PTHR43355:SF7">
    <property type="entry name" value="NAD(P)-BINDING DOMAIN-CONTAINING PROTEIN"/>
    <property type="match status" value="1"/>
</dbReference>
<keyword evidence="3" id="KW-1185">Reference proteome</keyword>
<dbReference type="InterPro" id="IPR036291">
    <property type="entry name" value="NAD(P)-bd_dom_sf"/>
</dbReference>
<dbReference type="EMBL" id="MU404350">
    <property type="protein sequence ID" value="KAI1618540.1"/>
    <property type="molecule type" value="Genomic_DNA"/>
</dbReference>